<dbReference type="OrthoDB" id="9799441at2"/>
<comment type="subunit">
    <text evidence="11">Part of an enzyme complex containing four subunits: a flavoprotein, an iron-sulfur protein, plus two membrane-anchoring proteins, SdhC and SdhD. The complex can form homotrimers.</text>
</comment>
<dbReference type="AlphaFoldDB" id="A0A059F8G2"/>
<evidence type="ECO:0000256" key="4">
    <source>
        <dbReference type="ARBA" id="ARBA00020076"/>
    </source>
</evidence>
<name>A0A059F8G2_9PROT</name>
<keyword evidence="10 13" id="KW-0472">Membrane</keyword>
<dbReference type="CDD" id="cd03499">
    <property type="entry name" value="SQR_TypeC_SdhC"/>
    <property type="match status" value="1"/>
</dbReference>
<evidence type="ECO:0000313" key="15">
    <source>
        <dbReference type="Proteomes" id="UP000025061"/>
    </source>
</evidence>
<dbReference type="GO" id="GO:0016020">
    <property type="term" value="C:membrane"/>
    <property type="evidence" value="ECO:0007669"/>
    <property type="project" value="UniProtKB-SubCell"/>
</dbReference>
<keyword evidence="15" id="KW-1185">Reference proteome</keyword>
<keyword evidence="7 12" id="KW-0479">Metal-binding</keyword>
<dbReference type="PANTHER" id="PTHR10978:SF5">
    <property type="entry name" value="SUCCINATE DEHYDROGENASE CYTOCHROME B560 SUBUNIT, MITOCHONDRIAL"/>
    <property type="match status" value="1"/>
</dbReference>
<dbReference type="PANTHER" id="PTHR10978">
    <property type="entry name" value="SUCCINATE DEHYDROGENASE CYTOCHROME B560 SUBUNIT"/>
    <property type="match status" value="1"/>
</dbReference>
<dbReference type="InterPro" id="IPR000701">
    <property type="entry name" value="SuccDH_FuR_B_TM-su"/>
</dbReference>
<dbReference type="GO" id="GO:0006099">
    <property type="term" value="P:tricarboxylic acid cycle"/>
    <property type="evidence" value="ECO:0007669"/>
    <property type="project" value="InterPro"/>
</dbReference>
<evidence type="ECO:0000256" key="3">
    <source>
        <dbReference type="ARBA" id="ARBA00007244"/>
    </source>
</evidence>
<keyword evidence="6 13" id="KW-0812">Transmembrane</keyword>
<comment type="caution">
    <text evidence="14">The sequence shown here is derived from an EMBL/GenBank/DDBJ whole genome shotgun (WGS) entry which is preliminary data.</text>
</comment>
<keyword evidence="5 12" id="KW-0349">Heme</keyword>
<dbReference type="PROSITE" id="PS01000">
    <property type="entry name" value="SDH_CYT_1"/>
    <property type="match status" value="1"/>
</dbReference>
<comment type="similarity">
    <text evidence="3">Belongs to the cytochrome b560 family.</text>
</comment>
<comment type="cofactor">
    <cofactor evidence="12">
        <name>heme</name>
        <dbReference type="ChEBI" id="CHEBI:30413"/>
    </cofactor>
    <text evidence="12">The heme is bound between the two transmembrane subunits.</text>
</comment>
<evidence type="ECO:0000256" key="2">
    <source>
        <dbReference type="ARBA" id="ARBA00004141"/>
    </source>
</evidence>
<sequence length="132" mass="14101">MSGTKRAATRPLSPHIQIWRWHISALASITHRITGGALYVGTFLIAAWLVALAISPDAYAAMEGIITSIPGKIVLFLWAVATLFHLYNGIRHLIWDGPGIGFSPKVASQVSTFIYVLAILSAAALMFAAGAV</sequence>
<evidence type="ECO:0000256" key="13">
    <source>
        <dbReference type="SAM" id="Phobius"/>
    </source>
</evidence>
<evidence type="ECO:0000256" key="8">
    <source>
        <dbReference type="ARBA" id="ARBA00022989"/>
    </source>
</evidence>
<evidence type="ECO:0000256" key="7">
    <source>
        <dbReference type="ARBA" id="ARBA00022723"/>
    </source>
</evidence>
<evidence type="ECO:0000256" key="6">
    <source>
        <dbReference type="ARBA" id="ARBA00022692"/>
    </source>
</evidence>
<organism evidence="14 15">
    <name type="scientific">Hyphomonas hirschiana VP5</name>
    <dbReference type="NCBI Taxonomy" id="1280951"/>
    <lineage>
        <taxon>Bacteria</taxon>
        <taxon>Pseudomonadati</taxon>
        <taxon>Pseudomonadota</taxon>
        <taxon>Alphaproteobacteria</taxon>
        <taxon>Hyphomonadales</taxon>
        <taxon>Hyphomonadaceae</taxon>
        <taxon>Hyphomonas</taxon>
    </lineage>
</organism>
<comment type="function">
    <text evidence="1">Membrane-anchoring subunit of succinate dehydrogenase (SDH).</text>
</comment>
<accession>A0A059F8G2</accession>
<protein>
    <recommendedName>
        <fullName evidence="4">Succinate dehydrogenase cytochrome b556 subunit</fullName>
    </recommendedName>
</protein>
<evidence type="ECO:0000313" key="14">
    <source>
        <dbReference type="EMBL" id="KCZ86889.1"/>
    </source>
</evidence>
<reference evidence="14 15" key="1">
    <citation type="submission" date="2013-04" db="EMBL/GenBank/DDBJ databases">
        <title>Hyphomonas hirschiana VP5 Genome Sequencing.</title>
        <authorList>
            <person name="Lai Q."/>
            <person name="Shao Z."/>
        </authorList>
    </citation>
    <scope>NUCLEOTIDE SEQUENCE [LARGE SCALE GENOMIC DNA]</scope>
    <source>
        <strain evidence="14 15">VP5</strain>
    </source>
</reference>
<evidence type="ECO:0000256" key="10">
    <source>
        <dbReference type="ARBA" id="ARBA00023136"/>
    </source>
</evidence>
<evidence type="ECO:0000256" key="9">
    <source>
        <dbReference type="ARBA" id="ARBA00023004"/>
    </source>
</evidence>
<evidence type="ECO:0000256" key="11">
    <source>
        <dbReference type="ARBA" id="ARBA00025912"/>
    </source>
</evidence>
<dbReference type="Gene3D" id="1.20.1300.10">
    <property type="entry name" value="Fumarate reductase/succinate dehydrogenase, transmembrane subunit"/>
    <property type="match status" value="1"/>
</dbReference>
<keyword evidence="8 13" id="KW-1133">Transmembrane helix</keyword>
<feature type="binding site" description="axial binding residue" evidence="12">
    <location>
        <position position="85"/>
    </location>
    <ligand>
        <name>heme</name>
        <dbReference type="ChEBI" id="CHEBI:30413"/>
        <note>ligand shared with second transmembrane subunit</note>
    </ligand>
    <ligandPart>
        <name>Fe</name>
        <dbReference type="ChEBI" id="CHEBI:18248"/>
    </ligandPart>
</feature>
<dbReference type="InterPro" id="IPR018495">
    <property type="entry name" value="Succ_DH_cyt_bsu_CS"/>
</dbReference>
<dbReference type="InterPro" id="IPR014314">
    <property type="entry name" value="Succ_DH_cytb556"/>
</dbReference>
<dbReference type="RefSeq" id="WP_011648212.1">
    <property type="nucleotide sequence ID" value="NZ_ARYI01000021.1"/>
</dbReference>
<gene>
    <name evidence="14" type="ORF">HHI_16492</name>
</gene>
<dbReference type="GO" id="GO:0046872">
    <property type="term" value="F:metal ion binding"/>
    <property type="evidence" value="ECO:0007669"/>
    <property type="project" value="UniProtKB-KW"/>
</dbReference>
<dbReference type="EMBL" id="ARYI01000021">
    <property type="protein sequence ID" value="KCZ86889.1"/>
    <property type="molecule type" value="Genomic_DNA"/>
</dbReference>
<feature type="transmembrane region" description="Helical" evidence="13">
    <location>
        <begin position="73"/>
        <end position="90"/>
    </location>
</feature>
<proteinExistence type="inferred from homology"/>
<evidence type="ECO:0000256" key="12">
    <source>
        <dbReference type="PIRSR" id="PIRSR000178-1"/>
    </source>
</evidence>
<dbReference type="GO" id="GO:0009055">
    <property type="term" value="F:electron transfer activity"/>
    <property type="evidence" value="ECO:0007669"/>
    <property type="project" value="InterPro"/>
</dbReference>
<dbReference type="SUPFAM" id="SSF81343">
    <property type="entry name" value="Fumarate reductase respiratory complex transmembrane subunits"/>
    <property type="match status" value="1"/>
</dbReference>
<dbReference type="Pfam" id="PF01127">
    <property type="entry name" value="Sdh_cyt"/>
    <property type="match status" value="1"/>
</dbReference>
<comment type="subcellular location">
    <subcellularLocation>
        <location evidence="2">Membrane</location>
        <topology evidence="2">Multi-pass membrane protein</topology>
    </subcellularLocation>
</comment>
<evidence type="ECO:0000256" key="1">
    <source>
        <dbReference type="ARBA" id="ARBA00004050"/>
    </source>
</evidence>
<dbReference type="PATRIC" id="fig|1280951.3.peg.3323"/>
<keyword evidence="9 12" id="KW-0408">Iron</keyword>
<dbReference type="Proteomes" id="UP000025061">
    <property type="component" value="Unassembled WGS sequence"/>
</dbReference>
<evidence type="ECO:0000256" key="5">
    <source>
        <dbReference type="ARBA" id="ARBA00022617"/>
    </source>
</evidence>
<feature type="transmembrane region" description="Helical" evidence="13">
    <location>
        <begin position="37"/>
        <end position="61"/>
    </location>
</feature>
<feature type="transmembrane region" description="Helical" evidence="13">
    <location>
        <begin position="110"/>
        <end position="131"/>
    </location>
</feature>
<dbReference type="NCBIfam" id="TIGR02970">
    <property type="entry name" value="succ_dehyd_cytB"/>
    <property type="match status" value="1"/>
</dbReference>
<dbReference type="InterPro" id="IPR034804">
    <property type="entry name" value="SQR/QFR_C/D"/>
</dbReference>
<dbReference type="PIRSF" id="PIRSF000178">
    <property type="entry name" value="SDH_cyt_b560"/>
    <property type="match status" value="1"/>
</dbReference>